<dbReference type="Gene3D" id="2.40.170.20">
    <property type="entry name" value="TonB-dependent receptor, beta-barrel domain"/>
    <property type="match status" value="1"/>
</dbReference>
<evidence type="ECO:0000256" key="3">
    <source>
        <dbReference type="ARBA" id="ARBA00023237"/>
    </source>
</evidence>
<dbReference type="GO" id="GO:0009279">
    <property type="term" value="C:cell outer membrane"/>
    <property type="evidence" value="ECO:0007669"/>
    <property type="project" value="UniProtKB-SubCell"/>
</dbReference>
<keyword evidence="4" id="KW-0675">Receptor</keyword>
<dbReference type="InterPro" id="IPR036942">
    <property type="entry name" value="Beta-barrel_TonB_sf"/>
</dbReference>
<dbReference type="AlphaFoldDB" id="A0A379DWF4"/>
<gene>
    <name evidence="4" type="ORF">NCTC11157_00183</name>
</gene>
<organism evidence="4 5">
    <name type="scientific">Prevotella disiens</name>
    <dbReference type="NCBI Taxonomy" id="28130"/>
    <lineage>
        <taxon>Bacteria</taxon>
        <taxon>Pseudomonadati</taxon>
        <taxon>Bacteroidota</taxon>
        <taxon>Bacteroidia</taxon>
        <taxon>Bacteroidales</taxon>
        <taxon>Prevotellaceae</taxon>
        <taxon>Prevotella</taxon>
    </lineage>
</organism>
<name>A0A379DWF4_9BACT</name>
<sequence>MRTHQRYITLTLLCILALQLHAQITLTGVVRLQRTRQPLSGVMVNLKQKGSKRILKFIRTQADGSYKLQTSTPLAGNELQFSLIGYATEILSLSEGQTQYDMMMTEKSTELREVIVKAPSIRQRGDTLAYNVASFADINDKSLADVLKKMPGIEVSESGEIKHNGKPLNKFYIEGRDMLGGRYNLATTNIHQTDVASVEVLQNHQPIKALDDMSFSESPAINIRLKEAAKSRLVGTIKAGGGISPNMWESEATLMRFAKKAQLLNTLKSNNIGTDVTRDNMVLIDDIGSSFLSRNYALKNYINVIPDRLMDISENRVRKNQTHTISMNNLWGVGKNTDLSTQLLYSHDRLVSASCSQTSYFLNDSTILTNENQKAKTRQNKLSASIALNTNTSRLYFTNTLSTDLQWNDTDIDIEGTYPNRQTARQPSYKVHDKFELLRRTGNQAFTFNFYNAYMSNPHTLLVQRPNGTQQQNVRSQAFFSNSSTSLGYYLKPFMVSMKLGLVVLSRSMRSTADGIPDSLGLVHNHVDMTYLRVYVSPEAEFKSGGWQVRLTLPISYTPYFFKDKFVQTSNNHHKVIVSPYVYLQYLFSSKFKMSLSGSISQNEIREQNFYNGLILSDYRNLNTGFVNYDSEQGKSLSLSFDYKQPLNTLFANVYITRSWNESTLTTSRRFIDDYILNSYFARKTHSNTWMTGARMSKGLNLLRGMISVSTDYMSFNGALVQNDNLSHYQSNLWSITTKVNIHPLKWLEMNYEITYSNESMTFKDIDIRSSSNNLSQRFSCNLNITKAWLLKLSGEHYSNQLSDNTHKQLLLTDFSTSYTFVHGVELSLNVRNLFNQKTYAYTSYTDLMQIRQEYELRPRNILASVFFHF</sequence>
<evidence type="ECO:0000256" key="1">
    <source>
        <dbReference type="ARBA" id="ARBA00004442"/>
    </source>
</evidence>
<accession>A0A379DWF4</accession>
<evidence type="ECO:0000256" key="2">
    <source>
        <dbReference type="ARBA" id="ARBA00023136"/>
    </source>
</evidence>
<keyword evidence="3" id="KW-0998">Cell outer membrane</keyword>
<dbReference type="SUPFAM" id="SSF56935">
    <property type="entry name" value="Porins"/>
    <property type="match status" value="1"/>
</dbReference>
<dbReference type="OrthoDB" id="603275at2"/>
<dbReference type="EMBL" id="UGTL01000001">
    <property type="protein sequence ID" value="SUB84480.1"/>
    <property type="molecule type" value="Genomic_DNA"/>
</dbReference>
<dbReference type="GeneID" id="91081456"/>
<reference evidence="4 5" key="1">
    <citation type="submission" date="2018-06" db="EMBL/GenBank/DDBJ databases">
        <authorList>
            <consortium name="Pathogen Informatics"/>
            <person name="Doyle S."/>
        </authorList>
    </citation>
    <scope>NUCLEOTIDE SEQUENCE [LARGE SCALE GENOMIC DNA]</scope>
    <source>
        <strain evidence="4 5">NCTC11157</strain>
    </source>
</reference>
<keyword evidence="2" id="KW-0472">Membrane</keyword>
<evidence type="ECO:0000313" key="4">
    <source>
        <dbReference type="EMBL" id="SUB84480.1"/>
    </source>
</evidence>
<protein>
    <submittedName>
        <fullName evidence="4">Outer membrane receptor for ferrienterochelin and colicins</fullName>
    </submittedName>
</protein>
<dbReference type="Proteomes" id="UP000254072">
    <property type="component" value="Unassembled WGS sequence"/>
</dbReference>
<comment type="subcellular location">
    <subcellularLocation>
        <location evidence="1">Cell outer membrane</location>
    </subcellularLocation>
</comment>
<proteinExistence type="predicted"/>
<evidence type="ECO:0000313" key="5">
    <source>
        <dbReference type="Proteomes" id="UP000254072"/>
    </source>
</evidence>
<dbReference type="RefSeq" id="WP_147287655.1">
    <property type="nucleotide sequence ID" value="NZ_UGTL01000001.1"/>
</dbReference>